<dbReference type="SMR" id="A0A286T503"/>
<feature type="signal peptide" evidence="1">
    <location>
        <begin position="1"/>
        <end position="18"/>
    </location>
</feature>
<evidence type="ECO:0000313" key="2">
    <source>
        <dbReference type="EMBL" id="BBA25689.1"/>
    </source>
</evidence>
<reference evidence="2" key="1">
    <citation type="journal article" date="2018" name="Antimicrob. Agents Chemother.">
        <title>Molecular Characterization of IMP-1-Producing Enterobacter cloacae Complex Isolates in Tokyo.</title>
        <authorList>
            <person name="Aoki K."/>
            <person name="Harada S."/>
            <person name="Yahara K."/>
            <person name="Ishii Y."/>
            <person name="Motooka D."/>
            <person name="Nakamura S."/>
            <person name="Akeda Y."/>
            <person name="Iida T."/>
            <person name="Tomono K."/>
            <person name="Iwata S."/>
            <person name="Moriya K."/>
            <person name="Tateda K."/>
        </authorList>
    </citation>
    <scope>NUCLEOTIDE SEQUENCE</scope>
    <source>
        <strain evidence="2">TUM10660</strain>
        <plasmid evidence="2">pMTY10660_IncW</plasmid>
    </source>
</reference>
<proteinExistence type="predicted"/>
<evidence type="ECO:0008006" key="3">
    <source>
        <dbReference type="Google" id="ProtNLM"/>
    </source>
</evidence>
<dbReference type="PROSITE" id="PS51257">
    <property type="entry name" value="PROKAR_LIPOPROTEIN"/>
    <property type="match status" value="1"/>
</dbReference>
<gene>
    <name evidence="2" type="ORF">TUM10660_00025</name>
</gene>
<accession>A0A286T503</accession>
<dbReference type="RefSeq" id="WP_012196427.1">
    <property type="nucleotide sequence ID" value="NZ_BEEA01000020.1"/>
</dbReference>
<geneLocation type="plasmid" evidence="2">
    <name>pMTY10660_IncW</name>
</geneLocation>
<feature type="chain" id="PRO_5011694586" description="TrwH protein" evidence="1">
    <location>
        <begin position="19"/>
        <end position="47"/>
    </location>
</feature>
<name>A0A286T503_9ENTR</name>
<dbReference type="EMBL" id="AP018350">
    <property type="protein sequence ID" value="BBA25689.1"/>
    <property type="molecule type" value="Genomic_DNA"/>
</dbReference>
<organism evidence="2">
    <name type="scientific">Enterobacter hormaechei</name>
    <dbReference type="NCBI Taxonomy" id="158836"/>
    <lineage>
        <taxon>Bacteria</taxon>
        <taxon>Pseudomonadati</taxon>
        <taxon>Pseudomonadota</taxon>
        <taxon>Gammaproteobacteria</taxon>
        <taxon>Enterobacterales</taxon>
        <taxon>Enterobacteriaceae</taxon>
        <taxon>Enterobacter</taxon>
        <taxon>Enterobacter cloacae complex</taxon>
    </lineage>
</organism>
<evidence type="ECO:0000256" key="1">
    <source>
        <dbReference type="SAM" id="SignalP"/>
    </source>
</evidence>
<protein>
    <recommendedName>
        <fullName evidence="3">TrwH protein</fullName>
    </recommendedName>
</protein>
<dbReference type="AlphaFoldDB" id="A0A286T503"/>
<keyword evidence="2" id="KW-0614">Plasmid</keyword>
<sequence length="47" mass="5083">MKTIIFAILMTGLLSACASAPKPKQPSDFNREPVNKTVPVEIQRGAL</sequence>
<keyword evidence="1" id="KW-0732">Signal</keyword>